<dbReference type="AlphaFoldDB" id="A0A7W8LRI3"/>
<reference evidence="3 4" key="1">
    <citation type="submission" date="2020-08" db="EMBL/GenBank/DDBJ databases">
        <title>Genomic Encyclopedia of Type Strains, Phase IV (KMG-IV): sequencing the most valuable type-strain genomes for metagenomic binning, comparative biology and taxonomic classification.</title>
        <authorList>
            <person name="Goeker M."/>
        </authorList>
    </citation>
    <scope>NUCLEOTIDE SEQUENCE [LARGE SCALE GENOMIC DNA]</scope>
    <source>
        <strain evidence="3 4">DSM 101791</strain>
    </source>
</reference>
<dbReference type="SUPFAM" id="SSF50952">
    <property type="entry name" value="Soluble quinoprotein glucose dehydrogenase"/>
    <property type="match status" value="1"/>
</dbReference>
<dbReference type="InterPro" id="IPR011041">
    <property type="entry name" value="Quinoprot_gluc/sorb_DH_b-prop"/>
</dbReference>
<dbReference type="PANTHER" id="PTHR19328:SF13">
    <property type="entry name" value="HIPL1 PROTEIN"/>
    <property type="match status" value="1"/>
</dbReference>
<name>A0A7W8LRI3_9DEIO</name>
<feature type="signal peptide" evidence="1">
    <location>
        <begin position="1"/>
        <end position="22"/>
    </location>
</feature>
<dbReference type="Gene3D" id="2.120.10.30">
    <property type="entry name" value="TolB, C-terminal domain"/>
    <property type="match status" value="1"/>
</dbReference>
<proteinExistence type="predicted"/>
<evidence type="ECO:0000256" key="1">
    <source>
        <dbReference type="SAM" id="SignalP"/>
    </source>
</evidence>
<gene>
    <name evidence="3" type="ORF">HNQ09_003387</name>
</gene>
<feature type="domain" description="Glucose/Sorbosone dehydrogenase" evidence="2">
    <location>
        <begin position="363"/>
        <end position="446"/>
    </location>
</feature>
<evidence type="ECO:0000313" key="4">
    <source>
        <dbReference type="Proteomes" id="UP000525389"/>
    </source>
</evidence>
<dbReference type="InterPro" id="IPR011042">
    <property type="entry name" value="6-blade_b-propeller_TolB-like"/>
</dbReference>
<dbReference type="Pfam" id="PF07995">
    <property type="entry name" value="GSDH"/>
    <property type="match status" value="2"/>
</dbReference>
<dbReference type="EMBL" id="JACHFN010000017">
    <property type="protein sequence ID" value="MBB5235923.1"/>
    <property type="molecule type" value="Genomic_DNA"/>
</dbReference>
<keyword evidence="1" id="KW-0732">Signal</keyword>
<accession>A0A7W8LRI3</accession>
<sequence length="472" mass="50313">MQNLKSAALTVSLLALGTGALAGGSQTTPPPTTNAARQPVGEPFTMRVVTTGLQMPWELTAGPDGQLWVTERLGKQIVRVNPTTGQKSVAVTIPGALAGGQHQGLLGMALHPDLLKGQGRDWVYVAYTYGPEAAPKKKIVRYTFNAASGRLTAPTLVIGNLPAGNDHNAGRLKVGPDGKLYFTMGDLGHNQFANYAKPITSQVLPTAAEIAARNWVNYTGKILRINLDGSIPGDNPSIGGVVSHVYTVGHRNPQGLDFGSNGVLYSSEQGPNSDDEINVLRGGGNYGWPNVVGYQDNQSYVYGNWSAAPNVAGLTWEPYRIPASVPTSRETEFSAPNLTDALMSFWVVPNSHDFTDTPIEGTNLYRPTPALSSLEAYGKDGIPGWKNSLLVTSLKYGAVYRVPIMPSGLNTRGEAIKVLPTNNRYRDTAVSADGRTIYVITDSGGQMLGQQGQRVTEMANPGAILAFTYTGK</sequence>
<protein>
    <submittedName>
        <fullName evidence="3">PQQ-dependent dehydrogenase (S-GDH family)</fullName>
    </submittedName>
</protein>
<feature type="domain" description="Glucose/Sorbosone dehydrogenase" evidence="2">
    <location>
        <begin position="53"/>
        <end position="297"/>
    </location>
</feature>
<dbReference type="RefSeq" id="WP_184031533.1">
    <property type="nucleotide sequence ID" value="NZ_JACHFN010000017.1"/>
</dbReference>
<comment type="caution">
    <text evidence="3">The sequence shown here is derived from an EMBL/GenBank/DDBJ whole genome shotgun (WGS) entry which is preliminary data.</text>
</comment>
<organism evidence="3 4">
    <name type="scientific">Deinococcus budaensis</name>
    <dbReference type="NCBI Taxonomy" id="1665626"/>
    <lineage>
        <taxon>Bacteria</taxon>
        <taxon>Thermotogati</taxon>
        <taxon>Deinococcota</taxon>
        <taxon>Deinococci</taxon>
        <taxon>Deinococcales</taxon>
        <taxon>Deinococcaceae</taxon>
        <taxon>Deinococcus</taxon>
    </lineage>
</organism>
<dbReference type="PANTHER" id="PTHR19328">
    <property type="entry name" value="HEDGEHOG-INTERACTING PROTEIN"/>
    <property type="match status" value="1"/>
</dbReference>
<evidence type="ECO:0000259" key="2">
    <source>
        <dbReference type="Pfam" id="PF07995"/>
    </source>
</evidence>
<dbReference type="Proteomes" id="UP000525389">
    <property type="component" value="Unassembled WGS sequence"/>
</dbReference>
<evidence type="ECO:0000313" key="3">
    <source>
        <dbReference type="EMBL" id="MBB5235923.1"/>
    </source>
</evidence>
<feature type="chain" id="PRO_5030978019" evidence="1">
    <location>
        <begin position="23"/>
        <end position="472"/>
    </location>
</feature>
<dbReference type="InterPro" id="IPR012938">
    <property type="entry name" value="Glc/Sorbosone_DH"/>
</dbReference>
<dbReference type="NCBIfam" id="TIGR03606">
    <property type="entry name" value="non_repeat_PQQ"/>
    <property type="match status" value="1"/>
</dbReference>
<dbReference type="InterPro" id="IPR019893">
    <property type="entry name" value="SndH-like"/>
</dbReference>
<keyword evidence="4" id="KW-1185">Reference proteome</keyword>